<accession>A0A7S9NS53</accession>
<evidence type="ECO:0000256" key="2">
    <source>
        <dbReference type="ARBA" id="ARBA00022692"/>
    </source>
</evidence>
<evidence type="ECO:0000256" key="4">
    <source>
        <dbReference type="ARBA" id="ARBA00023136"/>
    </source>
</evidence>
<dbReference type="PANTHER" id="PTHR43066">
    <property type="entry name" value="RHOMBOID-RELATED PROTEIN"/>
    <property type="match status" value="1"/>
</dbReference>
<feature type="transmembrane region" description="Helical" evidence="5">
    <location>
        <begin position="141"/>
        <end position="158"/>
    </location>
</feature>
<feature type="transmembrane region" description="Helical" evidence="5">
    <location>
        <begin position="30"/>
        <end position="55"/>
    </location>
</feature>
<organism evidence="7 8">
    <name type="scientific">Saccharolobus solfataricus</name>
    <name type="common">Sulfolobus solfataricus</name>
    <dbReference type="NCBI Taxonomy" id="2287"/>
    <lineage>
        <taxon>Archaea</taxon>
        <taxon>Thermoproteota</taxon>
        <taxon>Thermoprotei</taxon>
        <taxon>Sulfolobales</taxon>
        <taxon>Sulfolobaceae</taxon>
        <taxon>Saccharolobus</taxon>
    </lineage>
</organism>
<reference evidence="7 8" key="1">
    <citation type="journal article" date="2020" name="Nat. Commun.">
        <title>The structures of two archaeal type IV pili illuminate evolutionary relationships.</title>
        <authorList>
            <person name="Wang F."/>
            <person name="Baquero D.P."/>
            <person name="Su Z."/>
            <person name="Beltran L.C."/>
            <person name="Prangishvili D."/>
            <person name="Krupovic M."/>
            <person name="Egelman E.H."/>
        </authorList>
    </citation>
    <scope>NUCLEOTIDE SEQUENCE [LARGE SCALE GENOMIC DNA]</scope>
    <source>
        <strain evidence="7 8">POZ149</strain>
    </source>
</reference>
<evidence type="ECO:0000313" key="7">
    <source>
        <dbReference type="EMBL" id="QPG50759.1"/>
    </source>
</evidence>
<feature type="domain" description="Peptidase S54 rhomboid" evidence="6">
    <location>
        <begin position="73"/>
        <end position="204"/>
    </location>
</feature>
<dbReference type="GO" id="GO:0004252">
    <property type="term" value="F:serine-type endopeptidase activity"/>
    <property type="evidence" value="ECO:0007669"/>
    <property type="project" value="InterPro"/>
</dbReference>
<name>A0A7S9NS53_SACSO</name>
<dbReference type="InterPro" id="IPR022764">
    <property type="entry name" value="Peptidase_S54_rhomboid_dom"/>
</dbReference>
<dbReference type="PANTHER" id="PTHR43066:SF11">
    <property type="entry name" value="PEPTIDASE S54 RHOMBOID DOMAIN-CONTAINING PROTEIN"/>
    <property type="match status" value="1"/>
</dbReference>
<keyword evidence="7" id="KW-0378">Hydrolase</keyword>
<protein>
    <submittedName>
        <fullName evidence="7">Rhomboid family intramembrane serine protease</fullName>
    </submittedName>
</protein>
<evidence type="ECO:0000256" key="5">
    <source>
        <dbReference type="SAM" id="Phobius"/>
    </source>
</evidence>
<dbReference type="Pfam" id="PF01694">
    <property type="entry name" value="Rhomboid"/>
    <property type="match status" value="1"/>
</dbReference>
<gene>
    <name evidence="7" type="ORF">HFC64_13865</name>
</gene>
<proteinExistence type="predicted"/>
<keyword evidence="7" id="KW-0645">Protease</keyword>
<dbReference type="Proteomes" id="UP000594632">
    <property type="component" value="Chromosome"/>
</dbReference>
<feature type="transmembrane region" description="Helical" evidence="5">
    <location>
        <begin position="114"/>
        <end position="135"/>
    </location>
</feature>
<comment type="subcellular location">
    <subcellularLocation>
        <location evidence="1">Membrane</location>
        <topology evidence="1">Multi-pass membrane protein</topology>
    </subcellularLocation>
</comment>
<feature type="transmembrane region" description="Helical" evidence="5">
    <location>
        <begin position="165"/>
        <end position="182"/>
    </location>
</feature>
<dbReference type="GO" id="GO:0006508">
    <property type="term" value="P:proteolysis"/>
    <property type="evidence" value="ECO:0007669"/>
    <property type="project" value="UniProtKB-KW"/>
</dbReference>
<keyword evidence="2 5" id="KW-0812">Transmembrane</keyword>
<dbReference type="EMBL" id="CP050869">
    <property type="protein sequence ID" value="QPG50759.1"/>
    <property type="molecule type" value="Genomic_DNA"/>
</dbReference>
<dbReference type="AlphaFoldDB" id="A0A7S9NS53"/>
<keyword evidence="3 5" id="KW-1133">Transmembrane helix</keyword>
<dbReference type="Gene3D" id="1.20.1540.10">
    <property type="entry name" value="Rhomboid-like"/>
    <property type="match status" value="1"/>
</dbReference>
<feature type="transmembrane region" description="Helical" evidence="5">
    <location>
        <begin position="75"/>
        <end position="102"/>
    </location>
</feature>
<dbReference type="InterPro" id="IPR035952">
    <property type="entry name" value="Rhomboid-like_sf"/>
</dbReference>
<evidence type="ECO:0000259" key="6">
    <source>
        <dbReference type="Pfam" id="PF01694"/>
    </source>
</evidence>
<feature type="transmembrane region" description="Helical" evidence="5">
    <location>
        <begin position="188"/>
        <end position="207"/>
    </location>
</feature>
<sequence length="214" mass="23981">MEHDSVGSIDNHCIRTNISIMVNKVIIKKIIGISTFFLMFLVTLGFMVGLLATFIDSTSLYYLEQLNYLVIKGYYYELFTSIFITNSFVDFIFNFISLYVIYLIFGSRAGKHEYGIFILAGILGNLLTVIFYSPFTLSSGASGGIFGLLSYYTFYDFLKKDNLGVYGLVFLVSVFGVSDLIFPNVNVVAHIGGILGGIMYAVVYYLIRSGRTIK</sequence>
<evidence type="ECO:0000256" key="3">
    <source>
        <dbReference type="ARBA" id="ARBA00022989"/>
    </source>
</evidence>
<evidence type="ECO:0000313" key="8">
    <source>
        <dbReference type="Proteomes" id="UP000594632"/>
    </source>
</evidence>
<dbReference type="GO" id="GO:0016020">
    <property type="term" value="C:membrane"/>
    <property type="evidence" value="ECO:0007669"/>
    <property type="project" value="UniProtKB-SubCell"/>
</dbReference>
<evidence type="ECO:0000256" key="1">
    <source>
        <dbReference type="ARBA" id="ARBA00004141"/>
    </source>
</evidence>
<dbReference type="SUPFAM" id="SSF144091">
    <property type="entry name" value="Rhomboid-like"/>
    <property type="match status" value="1"/>
</dbReference>
<keyword evidence="4 5" id="KW-0472">Membrane</keyword>